<dbReference type="GO" id="GO:0034440">
    <property type="term" value="P:lipid oxidation"/>
    <property type="evidence" value="ECO:0007669"/>
    <property type="project" value="InterPro"/>
</dbReference>
<dbReference type="InterPro" id="IPR013819">
    <property type="entry name" value="LipOase_C"/>
</dbReference>
<dbReference type="InterPro" id="IPR000907">
    <property type="entry name" value="LipOase"/>
</dbReference>
<name>A0A913YPB2_EXADI</name>
<dbReference type="EnsemblMetazoa" id="XM_028661188.1">
    <property type="protein sequence ID" value="XP_028516989.1"/>
    <property type="gene ID" value="LOC110246425"/>
</dbReference>
<dbReference type="Gene3D" id="3.10.450.60">
    <property type="match status" value="1"/>
</dbReference>
<keyword evidence="1" id="KW-0479">Metal-binding</keyword>
<dbReference type="GO" id="GO:0016702">
    <property type="term" value="F:oxidoreductase activity, acting on single donors with incorporation of molecular oxygen, incorporation of two atoms of oxygen"/>
    <property type="evidence" value="ECO:0007669"/>
    <property type="project" value="InterPro"/>
</dbReference>
<dbReference type="RefSeq" id="XP_028516989.1">
    <property type="nucleotide sequence ID" value="XM_028661188.1"/>
</dbReference>
<accession>A0A913YPB2</accession>
<reference evidence="5" key="1">
    <citation type="submission" date="2022-11" db="UniProtKB">
        <authorList>
            <consortium name="EnsemblMetazoa"/>
        </authorList>
    </citation>
    <scope>IDENTIFICATION</scope>
</reference>
<dbReference type="Gene3D" id="1.20.245.10">
    <property type="entry name" value="Lipoxygenase-1, Domain 5"/>
    <property type="match status" value="2"/>
</dbReference>
<dbReference type="Proteomes" id="UP000887567">
    <property type="component" value="Unplaced"/>
</dbReference>
<evidence type="ECO:0000313" key="5">
    <source>
        <dbReference type="EnsemblMetazoa" id="XP_028516989.1"/>
    </source>
</evidence>
<evidence type="ECO:0000256" key="1">
    <source>
        <dbReference type="ARBA" id="ARBA00022723"/>
    </source>
</evidence>
<dbReference type="OrthoDB" id="407298at2759"/>
<evidence type="ECO:0000256" key="3">
    <source>
        <dbReference type="ARBA" id="ARBA00023002"/>
    </source>
</evidence>
<dbReference type="PROSITE" id="PS51393">
    <property type="entry name" value="LIPOXYGENASE_3"/>
    <property type="match status" value="1"/>
</dbReference>
<keyword evidence="3" id="KW-0560">Oxidoreductase</keyword>
<dbReference type="AlphaFoldDB" id="A0A913YPB2"/>
<dbReference type="GO" id="GO:0046872">
    <property type="term" value="F:metal ion binding"/>
    <property type="evidence" value="ECO:0007669"/>
    <property type="project" value="UniProtKB-KW"/>
</dbReference>
<evidence type="ECO:0000256" key="2">
    <source>
        <dbReference type="ARBA" id="ARBA00022964"/>
    </source>
</evidence>
<feature type="domain" description="Lipoxygenase" evidence="4">
    <location>
        <begin position="1"/>
        <end position="381"/>
    </location>
</feature>
<evidence type="ECO:0000313" key="6">
    <source>
        <dbReference type="Proteomes" id="UP000887567"/>
    </source>
</evidence>
<dbReference type="PRINTS" id="PR00087">
    <property type="entry name" value="LIPOXYGENASE"/>
</dbReference>
<dbReference type="GeneID" id="110246425"/>
<dbReference type="Pfam" id="PF00305">
    <property type="entry name" value="Lipoxygenase"/>
    <property type="match status" value="1"/>
</dbReference>
<dbReference type="SUPFAM" id="SSF48484">
    <property type="entry name" value="Lipoxigenase"/>
    <property type="match status" value="1"/>
</dbReference>
<protein>
    <recommendedName>
        <fullName evidence="4">Lipoxygenase domain-containing protein</fullName>
    </recommendedName>
</protein>
<keyword evidence="2" id="KW-0223">Dioxygenase</keyword>
<dbReference type="PANTHER" id="PTHR11771">
    <property type="entry name" value="LIPOXYGENASE"/>
    <property type="match status" value="1"/>
</dbReference>
<dbReference type="InterPro" id="IPR036226">
    <property type="entry name" value="LipOase_C_sf"/>
</dbReference>
<keyword evidence="6" id="KW-1185">Reference proteome</keyword>
<sequence length="381" mass="44410">MTANALSSHYQSDPLNAYWMGLYKGTIRRNIAIGGSFLAKHAGQEFKVVDNYTDLFEIFVKSQKWNMAMEDRRYFKFPFQDPQVPFQKIIDICKWREDQYFTEQRLAGVNPMSIQRVSYYKNDPGVTWSQLQQKLNTTFPWTSTIRKTTGKTYLSFYETLQYNYVYVLHYPEYDSLETLTEHMPPGRTIKKAVSPIAIFVSKPRNYGPNKLVPIAIQMGHTQDSPVYTPDDSPDEWLLAKQTVQVADFAYGQTIEHLLKTHLFMEPICASVLRYLDILHPLHQILKYHCRGIFGTNKFGGPYLLNPYNGTMEKLFAVGFKGAKTMMSKAFGKINWDMTDFQKNIKDRGLDDKKKLPFYPYRDDGQVIYKIINDLSREYINL</sequence>
<dbReference type="KEGG" id="epa:110246425"/>
<proteinExistence type="predicted"/>
<evidence type="ECO:0000259" key="4">
    <source>
        <dbReference type="PROSITE" id="PS51393"/>
    </source>
</evidence>
<organism evidence="5 6">
    <name type="scientific">Exaiptasia diaphana</name>
    <name type="common">Tropical sea anemone</name>
    <name type="synonym">Aiptasia pulchella</name>
    <dbReference type="NCBI Taxonomy" id="2652724"/>
    <lineage>
        <taxon>Eukaryota</taxon>
        <taxon>Metazoa</taxon>
        <taxon>Cnidaria</taxon>
        <taxon>Anthozoa</taxon>
        <taxon>Hexacorallia</taxon>
        <taxon>Actiniaria</taxon>
        <taxon>Aiptasiidae</taxon>
        <taxon>Exaiptasia</taxon>
    </lineage>
</organism>